<keyword evidence="4" id="KW-1185">Reference proteome</keyword>
<sequence>MNRARPRTRAALSALSCLALLSGLAGCGLPGTSDVVVQERVGDAALPAGDEGTWPLAQRASVRDPKEFMRTMLSAAAGDPVEAAKRVRSFGDAPLRSRWEPPATVHVVDLDEDMAIDPRPGGFEATINVTFLGELADHGVVLPRPRRAATYKFDIAEGPDGLYLTAAPPVILLPAADLRQYFEQRTLYFWSADGAYLVPDVRYVPRRDMPRNQWPTLLVQWLLRGPSPLLRPVVRALPTDADLVGNVLSQDSRWSVNLTQAPDTDGRRLATQLRWTLAGPTGRADAVTVRVDRDRFGDEDSRYLVANPAYRAEQEPARLCLLAGRVQQIGGPSPGAVSVPYLPAGYRGLVRAAYQRFGSRRYGVLVRDAGRGRLAVDVATADANRFHRILPTALRARVVGQPTWVPTREFGLVPVDGALRLVRPSAAAAPVLPGAPGGVTAVAVAPDGRRVVLVAGGQLYAAALVADGTAISLTARTPLPLSELTGPTAVAWTAQGAVAVAGRQPRIGQTQVWSVSVDGAVQEPLQLPNQGLGTQPITQLSAVVDDPSDTSPADPVMYEANKLSYDTVGGSPVTVAELLDPGPGADRRGYPTAPFYLG</sequence>
<dbReference type="Pfam" id="PF10647">
    <property type="entry name" value="Gmad1"/>
    <property type="match status" value="1"/>
</dbReference>
<reference evidence="3" key="2">
    <citation type="submission" date="2020-09" db="EMBL/GenBank/DDBJ databases">
        <authorList>
            <person name="Sun Q."/>
            <person name="Ohkuma M."/>
        </authorList>
    </citation>
    <scope>NUCLEOTIDE SEQUENCE</scope>
    <source>
        <strain evidence="3">JCM 3091</strain>
    </source>
</reference>
<dbReference type="AlphaFoldDB" id="A0A8J3BN18"/>
<dbReference type="Proteomes" id="UP000662200">
    <property type="component" value="Unassembled WGS sequence"/>
</dbReference>
<organism evidence="3 4">
    <name type="scientific">Pilimelia terevasa</name>
    <dbReference type="NCBI Taxonomy" id="53372"/>
    <lineage>
        <taxon>Bacteria</taxon>
        <taxon>Bacillati</taxon>
        <taxon>Actinomycetota</taxon>
        <taxon>Actinomycetes</taxon>
        <taxon>Micromonosporales</taxon>
        <taxon>Micromonosporaceae</taxon>
        <taxon>Pilimelia</taxon>
    </lineage>
</organism>
<dbReference type="EMBL" id="BMQC01000001">
    <property type="protein sequence ID" value="GGK15436.1"/>
    <property type="molecule type" value="Genomic_DNA"/>
</dbReference>
<comment type="caution">
    <text evidence="3">The sequence shown here is derived from an EMBL/GenBank/DDBJ whole genome shotgun (WGS) entry which is preliminary data.</text>
</comment>
<dbReference type="InterPro" id="IPR019606">
    <property type="entry name" value="GerMN"/>
</dbReference>
<dbReference type="InterPro" id="IPR018910">
    <property type="entry name" value="LpqB_C"/>
</dbReference>
<protein>
    <recommendedName>
        <fullName evidence="2">GerMN domain-containing protein</fullName>
    </recommendedName>
</protein>
<evidence type="ECO:0000313" key="4">
    <source>
        <dbReference type="Proteomes" id="UP000662200"/>
    </source>
</evidence>
<reference evidence="3" key="1">
    <citation type="journal article" date="2014" name="Int. J. Syst. Evol. Microbiol.">
        <title>Complete genome sequence of Corynebacterium casei LMG S-19264T (=DSM 44701T), isolated from a smear-ripened cheese.</title>
        <authorList>
            <consortium name="US DOE Joint Genome Institute (JGI-PGF)"/>
            <person name="Walter F."/>
            <person name="Albersmeier A."/>
            <person name="Kalinowski J."/>
            <person name="Ruckert C."/>
        </authorList>
    </citation>
    <scope>NUCLEOTIDE SEQUENCE</scope>
    <source>
        <strain evidence="3">JCM 3091</strain>
    </source>
</reference>
<accession>A0A8J3BN18</accession>
<feature type="chain" id="PRO_5038337499" description="GerMN domain-containing protein" evidence="1">
    <location>
        <begin position="28"/>
        <end position="598"/>
    </location>
</feature>
<evidence type="ECO:0000259" key="2">
    <source>
        <dbReference type="SMART" id="SM00909"/>
    </source>
</evidence>
<name>A0A8J3BN18_9ACTN</name>
<dbReference type="SUPFAM" id="SSF63829">
    <property type="entry name" value="Calcium-dependent phosphotriesterase"/>
    <property type="match status" value="1"/>
</dbReference>
<keyword evidence="1" id="KW-0732">Signal</keyword>
<feature type="signal peptide" evidence="1">
    <location>
        <begin position="1"/>
        <end position="27"/>
    </location>
</feature>
<dbReference type="Pfam" id="PF10646">
    <property type="entry name" value="Germane"/>
    <property type="match status" value="1"/>
</dbReference>
<feature type="domain" description="GerMN" evidence="2">
    <location>
        <begin position="215"/>
        <end position="297"/>
    </location>
</feature>
<dbReference type="RefSeq" id="WP_189112490.1">
    <property type="nucleotide sequence ID" value="NZ_BMQC01000001.1"/>
</dbReference>
<dbReference type="SMART" id="SM00909">
    <property type="entry name" value="Germane"/>
    <property type="match status" value="1"/>
</dbReference>
<proteinExistence type="predicted"/>
<evidence type="ECO:0000256" key="1">
    <source>
        <dbReference type="SAM" id="SignalP"/>
    </source>
</evidence>
<gene>
    <name evidence="3" type="ORF">GCM10010124_05200</name>
</gene>
<evidence type="ECO:0000313" key="3">
    <source>
        <dbReference type="EMBL" id="GGK15436.1"/>
    </source>
</evidence>
<dbReference type="PROSITE" id="PS51257">
    <property type="entry name" value="PROKAR_LIPOPROTEIN"/>
    <property type="match status" value="1"/>
</dbReference>